<evidence type="ECO:0000313" key="2">
    <source>
        <dbReference type="Proteomes" id="UP000283128"/>
    </source>
</evidence>
<dbReference type="EMBL" id="RZYA01000019">
    <property type="protein sequence ID" value="RVU18878.1"/>
    <property type="molecule type" value="Genomic_DNA"/>
</dbReference>
<dbReference type="Pfam" id="PF02089">
    <property type="entry name" value="Palm_thioest"/>
    <property type="match status" value="1"/>
</dbReference>
<dbReference type="Gene3D" id="3.40.50.1820">
    <property type="entry name" value="alpha/beta hydrolase"/>
    <property type="match status" value="1"/>
</dbReference>
<proteinExistence type="predicted"/>
<protein>
    <submittedName>
        <fullName evidence="1">Lipase</fullName>
    </submittedName>
</protein>
<reference evidence="1 2" key="1">
    <citation type="submission" date="2019-01" db="EMBL/GenBank/DDBJ databases">
        <title>Genome sequences of Streptomyces and Rhizobium isolates collected from root and soil.</title>
        <authorList>
            <person name="Chhettri S."/>
            <person name="Sevigny J.L."/>
            <person name="Sen A."/>
            <person name="Ennis N."/>
            <person name="Tisa L."/>
        </authorList>
    </citation>
    <scope>NUCLEOTIDE SEQUENCE [LARGE SCALE GENOMIC DNA]</scope>
    <source>
        <strain evidence="1 2">San01</strain>
    </source>
</reference>
<dbReference type="SUPFAM" id="SSF53474">
    <property type="entry name" value="alpha/beta-Hydrolases"/>
    <property type="match status" value="1"/>
</dbReference>
<evidence type="ECO:0000313" key="1">
    <source>
        <dbReference type="EMBL" id="RVU18878.1"/>
    </source>
</evidence>
<organism evidence="1 2">
    <name type="scientific">Streptomyces antnestii</name>
    <dbReference type="NCBI Taxonomy" id="2494256"/>
    <lineage>
        <taxon>Bacteria</taxon>
        <taxon>Bacillati</taxon>
        <taxon>Actinomycetota</taxon>
        <taxon>Actinomycetes</taxon>
        <taxon>Kitasatosporales</taxon>
        <taxon>Streptomycetaceae</taxon>
        <taxon>Streptomyces</taxon>
    </lineage>
</organism>
<name>A0A437P9V4_9ACTN</name>
<dbReference type="RefSeq" id="WP_127831628.1">
    <property type="nucleotide sequence ID" value="NZ_RZYA01000019.1"/>
</dbReference>
<keyword evidence="2" id="KW-1185">Reference proteome</keyword>
<sequence>MAWLARLPFGLAVEGMGQLTGWLGRSQVSRSAVDGEPARADSRVPVLLVHGLADRDWVVSCLEQGLGGCGAGPFVPVTYNGFSPDVRTAAQVLGEQVELTAGRCEGRPVVLIGYSLGGLVARYYVQRLGGDAYVPLVVTLATPHGGTATALLAPPHPLLRQLRPGSEILTELAGPAAGCQSRFVAFYSDLDEAVVPAARGRIDHPDLKARNVLVPGVGHLTLPLHQPVIDEVRALLTAVGQTGFDVFPADRDRQGRTGHAET</sequence>
<accession>A0A437P9V4</accession>
<comment type="caution">
    <text evidence="1">The sequence shown here is derived from an EMBL/GenBank/DDBJ whole genome shotgun (WGS) entry which is preliminary data.</text>
</comment>
<gene>
    <name evidence="1" type="ORF">EOT10_30670</name>
</gene>
<dbReference type="Proteomes" id="UP000283128">
    <property type="component" value="Unassembled WGS sequence"/>
</dbReference>
<dbReference type="AlphaFoldDB" id="A0A437P9V4"/>
<dbReference type="InterPro" id="IPR029058">
    <property type="entry name" value="AB_hydrolase_fold"/>
</dbReference>